<name>A0A9P4MSD8_9PLEO</name>
<feature type="compositionally biased region" description="Basic and acidic residues" evidence="1">
    <location>
        <begin position="51"/>
        <end position="92"/>
    </location>
</feature>
<protein>
    <recommendedName>
        <fullName evidence="2">Ubiquitin-like domain-containing protein</fullName>
    </recommendedName>
</protein>
<dbReference type="SUPFAM" id="SSF54236">
    <property type="entry name" value="Ubiquitin-like"/>
    <property type="match status" value="1"/>
</dbReference>
<dbReference type="CDD" id="cd17080">
    <property type="entry name" value="Ubl_SLD2_Esc2_like"/>
    <property type="match status" value="1"/>
</dbReference>
<feature type="region of interest" description="Disordered" evidence="1">
    <location>
        <begin position="388"/>
        <end position="410"/>
    </location>
</feature>
<dbReference type="Proteomes" id="UP000799536">
    <property type="component" value="Unassembled WGS sequence"/>
</dbReference>
<dbReference type="PROSITE" id="PS50053">
    <property type="entry name" value="UBIQUITIN_2"/>
    <property type="match status" value="1"/>
</dbReference>
<dbReference type="InterPro" id="IPR029071">
    <property type="entry name" value="Ubiquitin-like_domsf"/>
</dbReference>
<evidence type="ECO:0000313" key="3">
    <source>
        <dbReference type="EMBL" id="KAF2201366.1"/>
    </source>
</evidence>
<feature type="region of interest" description="Disordered" evidence="1">
    <location>
        <begin position="51"/>
        <end position="202"/>
    </location>
</feature>
<evidence type="ECO:0000259" key="2">
    <source>
        <dbReference type="PROSITE" id="PS50053"/>
    </source>
</evidence>
<dbReference type="Gene3D" id="3.10.20.90">
    <property type="entry name" value="Phosphatidylinositol 3-kinase Catalytic Subunit, Chain A, domain 1"/>
    <property type="match status" value="1"/>
</dbReference>
<dbReference type="Pfam" id="PF11976">
    <property type="entry name" value="Rad60-SLD"/>
    <property type="match status" value="1"/>
</dbReference>
<dbReference type="InterPro" id="IPR000626">
    <property type="entry name" value="Ubiquitin-like_dom"/>
</dbReference>
<sequence>MTDEIKAAAAAPKKRTFFKRAAWQTAPKNEDQKDIFSHSRDYVDIVAREAQRKREAEEKKNREEDEKRQQKELERRIREEERRVKAEEEAYQHKRRKVSVELGDTPPISARRSGSFSDRTGKRSLRSSPTPLSPLHKQPSPHSLSARYETLTRSATAAAADSRKSTHIIELSDPSDSDSNTIDAFTKHQKPYSTVPKPVSSTKVFSDEPEEAEDPEFAALIAQARAKRKAEEAAKAAEEAIPDTALSPHNEHKDPIVSLFISSEIPSTKPLLVRIRISKTLGAPRQAWCQKQGFSNEDSRNVFLAWRGERVWDSTSIARLGVSVDSMGYVTVQGDSNMYTDDDPPRIHLQAFTEDLYIAWKRERAAQEEAEKRRAAATFLSHSHSHSLSYSPPFPSEPEPLLPHSPTSTIRPAPEKVKIGLVLKARGKKDFKIRVNSTTTFEHLTSAYRQSLQVPNSQPLSLYFDGERLRPMDCVGNTELEDMDTVEVHFN</sequence>
<organism evidence="3 4">
    <name type="scientific">Delitschia confertaspora ATCC 74209</name>
    <dbReference type="NCBI Taxonomy" id="1513339"/>
    <lineage>
        <taxon>Eukaryota</taxon>
        <taxon>Fungi</taxon>
        <taxon>Dikarya</taxon>
        <taxon>Ascomycota</taxon>
        <taxon>Pezizomycotina</taxon>
        <taxon>Dothideomycetes</taxon>
        <taxon>Pleosporomycetidae</taxon>
        <taxon>Pleosporales</taxon>
        <taxon>Delitschiaceae</taxon>
        <taxon>Delitschia</taxon>
    </lineage>
</organism>
<proteinExistence type="predicted"/>
<feature type="compositionally biased region" description="Low complexity" evidence="1">
    <location>
        <begin position="126"/>
        <end position="135"/>
    </location>
</feature>
<dbReference type="OrthoDB" id="3365399at2759"/>
<dbReference type="InterPro" id="IPR022617">
    <property type="entry name" value="Rad60/SUMO-like_dom"/>
</dbReference>
<dbReference type="EMBL" id="ML993979">
    <property type="protein sequence ID" value="KAF2201366.1"/>
    <property type="molecule type" value="Genomic_DNA"/>
</dbReference>
<dbReference type="AlphaFoldDB" id="A0A9P4MSD8"/>
<feature type="compositionally biased region" description="Pro residues" evidence="1">
    <location>
        <begin position="392"/>
        <end position="403"/>
    </location>
</feature>
<evidence type="ECO:0000313" key="4">
    <source>
        <dbReference type="Proteomes" id="UP000799536"/>
    </source>
</evidence>
<evidence type="ECO:0000256" key="1">
    <source>
        <dbReference type="SAM" id="MobiDB-lite"/>
    </source>
</evidence>
<comment type="caution">
    <text evidence="3">The sequence shown here is derived from an EMBL/GenBank/DDBJ whole genome shotgun (WGS) entry which is preliminary data.</text>
</comment>
<keyword evidence="4" id="KW-1185">Reference proteome</keyword>
<reference evidence="3" key="1">
    <citation type="journal article" date="2020" name="Stud. Mycol.">
        <title>101 Dothideomycetes genomes: a test case for predicting lifestyles and emergence of pathogens.</title>
        <authorList>
            <person name="Haridas S."/>
            <person name="Albert R."/>
            <person name="Binder M."/>
            <person name="Bloem J."/>
            <person name="Labutti K."/>
            <person name="Salamov A."/>
            <person name="Andreopoulos B."/>
            <person name="Baker S."/>
            <person name="Barry K."/>
            <person name="Bills G."/>
            <person name="Bluhm B."/>
            <person name="Cannon C."/>
            <person name="Castanera R."/>
            <person name="Culley D."/>
            <person name="Daum C."/>
            <person name="Ezra D."/>
            <person name="Gonzalez J."/>
            <person name="Henrissat B."/>
            <person name="Kuo A."/>
            <person name="Liang C."/>
            <person name="Lipzen A."/>
            <person name="Lutzoni F."/>
            <person name="Magnuson J."/>
            <person name="Mondo S."/>
            <person name="Nolan M."/>
            <person name="Ohm R."/>
            <person name="Pangilinan J."/>
            <person name="Park H.-J."/>
            <person name="Ramirez L."/>
            <person name="Alfaro M."/>
            <person name="Sun H."/>
            <person name="Tritt A."/>
            <person name="Yoshinaga Y."/>
            <person name="Zwiers L.-H."/>
            <person name="Turgeon B."/>
            <person name="Goodwin S."/>
            <person name="Spatafora J."/>
            <person name="Crous P."/>
            <person name="Grigoriev I."/>
        </authorList>
    </citation>
    <scope>NUCLEOTIDE SEQUENCE</scope>
    <source>
        <strain evidence="3">ATCC 74209</strain>
    </source>
</reference>
<accession>A0A9P4MSD8</accession>
<feature type="domain" description="Ubiquitin-like" evidence="2">
    <location>
        <begin position="419"/>
        <end position="491"/>
    </location>
</feature>
<gene>
    <name evidence="3" type="ORF">GQ43DRAFT_480778</name>
</gene>